<dbReference type="OrthoDB" id="158267at2"/>
<organism evidence="2 3">
    <name type="scientific">Mucilaginibacter polytrichastri</name>
    <dbReference type="NCBI Taxonomy" id="1302689"/>
    <lineage>
        <taxon>Bacteria</taxon>
        <taxon>Pseudomonadati</taxon>
        <taxon>Bacteroidota</taxon>
        <taxon>Sphingobacteriia</taxon>
        <taxon>Sphingobacteriales</taxon>
        <taxon>Sphingobacteriaceae</taxon>
        <taxon>Mucilaginibacter</taxon>
    </lineage>
</organism>
<protein>
    <recommendedName>
        <fullName evidence="1">SGNH hydrolase-type esterase domain-containing protein</fullName>
    </recommendedName>
</protein>
<dbReference type="SUPFAM" id="SSF52266">
    <property type="entry name" value="SGNH hydrolase"/>
    <property type="match status" value="1"/>
</dbReference>
<dbReference type="RefSeq" id="WP_083627514.1">
    <property type="nucleotide sequence ID" value="NZ_FPAM01000003.1"/>
</dbReference>
<evidence type="ECO:0000313" key="2">
    <source>
        <dbReference type="EMBL" id="OKS89545.1"/>
    </source>
</evidence>
<dbReference type="AlphaFoldDB" id="A0A1Q6A6A9"/>
<dbReference type="Gene3D" id="3.40.50.1110">
    <property type="entry name" value="SGNH hydrolase"/>
    <property type="match status" value="1"/>
</dbReference>
<dbReference type="InterPro" id="IPR013830">
    <property type="entry name" value="SGNH_hydro"/>
</dbReference>
<feature type="domain" description="SGNH hydrolase-type esterase" evidence="1">
    <location>
        <begin position="38"/>
        <end position="215"/>
    </location>
</feature>
<dbReference type="Pfam" id="PF13472">
    <property type="entry name" value="Lipase_GDSL_2"/>
    <property type="match status" value="1"/>
</dbReference>
<dbReference type="GO" id="GO:0016788">
    <property type="term" value="F:hydrolase activity, acting on ester bonds"/>
    <property type="evidence" value="ECO:0007669"/>
    <property type="project" value="UniProtKB-ARBA"/>
</dbReference>
<keyword evidence="3" id="KW-1185">Reference proteome</keyword>
<proteinExistence type="predicted"/>
<dbReference type="EMBL" id="MPPL01000001">
    <property type="protein sequence ID" value="OKS89545.1"/>
    <property type="molecule type" value="Genomic_DNA"/>
</dbReference>
<name>A0A1Q6A6A9_9SPHI</name>
<dbReference type="Proteomes" id="UP000186720">
    <property type="component" value="Unassembled WGS sequence"/>
</dbReference>
<gene>
    <name evidence="2" type="ORF">RG47T_5029</name>
</gene>
<sequence length="232" mass="25707">MKKYSFLFFLFTIVVDTGATGQSLAPHKNINDSLTYIALGDSYTTGRAVSTDQSFPYQLAALLKHKNLKVAAPVLIAQNGWRTDELLKGISNSDTSKTVDFVTLLIGVNNQFQHYGIAVYQTEFTLLLKRAVKFTGGNARHVFVLSIPDWGVTPYANGRNRDKIAEEIDQYNAINKDASEKAGANYINLTDLSRAMADDESYIAGDKLHPSGKMYSLWAQKLAAAINKQFKK</sequence>
<evidence type="ECO:0000259" key="1">
    <source>
        <dbReference type="Pfam" id="PF13472"/>
    </source>
</evidence>
<reference evidence="2 3" key="1">
    <citation type="submission" date="2016-11" db="EMBL/GenBank/DDBJ databases">
        <title>Whole Genome Sequencing of Mucilaginibacter polytrichastri RG4-7(T) isolated from the moss sample.</title>
        <authorList>
            <person name="Li Y."/>
        </authorList>
    </citation>
    <scope>NUCLEOTIDE SEQUENCE [LARGE SCALE GENOMIC DNA]</scope>
    <source>
        <strain evidence="2 3">RG4-7</strain>
    </source>
</reference>
<evidence type="ECO:0000313" key="3">
    <source>
        <dbReference type="Proteomes" id="UP000186720"/>
    </source>
</evidence>
<accession>A0A1Q6A6A9</accession>
<comment type="caution">
    <text evidence="2">The sequence shown here is derived from an EMBL/GenBank/DDBJ whole genome shotgun (WGS) entry which is preliminary data.</text>
</comment>
<dbReference type="InterPro" id="IPR036514">
    <property type="entry name" value="SGNH_hydro_sf"/>
</dbReference>
<dbReference type="STRING" id="1302689.RG47T_5029"/>